<dbReference type="InterPro" id="IPR051351">
    <property type="entry name" value="Ascorbate-PTS_EIIA_comp"/>
</dbReference>
<dbReference type="GO" id="GO:0005737">
    <property type="term" value="C:cytoplasm"/>
    <property type="evidence" value="ECO:0007669"/>
    <property type="project" value="UniProtKB-SubCell"/>
</dbReference>
<proteinExistence type="predicted"/>
<organism evidence="12 13">
    <name type="scientific">Clostridium fallax</name>
    <dbReference type="NCBI Taxonomy" id="1533"/>
    <lineage>
        <taxon>Bacteria</taxon>
        <taxon>Bacillati</taxon>
        <taxon>Bacillota</taxon>
        <taxon>Clostridia</taxon>
        <taxon>Eubacteriales</taxon>
        <taxon>Clostridiaceae</taxon>
        <taxon>Clostridium</taxon>
    </lineage>
</organism>
<evidence type="ECO:0000256" key="5">
    <source>
        <dbReference type="ARBA" id="ARBA00022679"/>
    </source>
</evidence>
<keyword evidence="7" id="KW-0418">Kinase</keyword>
<dbReference type="RefSeq" id="WP_072892220.1">
    <property type="nucleotide sequence ID" value="NZ_FQVM01000001.1"/>
</dbReference>
<evidence type="ECO:0000256" key="1">
    <source>
        <dbReference type="ARBA" id="ARBA00004496"/>
    </source>
</evidence>
<dbReference type="PANTHER" id="PTHR36203">
    <property type="entry name" value="ASCORBATE-SPECIFIC PTS SYSTEM EIIA COMPONENT"/>
    <property type="match status" value="1"/>
</dbReference>
<evidence type="ECO:0000259" key="11">
    <source>
        <dbReference type="PROSITE" id="PS51094"/>
    </source>
</evidence>
<dbReference type="EMBL" id="FQVM01000001">
    <property type="protein sequence ID" value="SHE32131.1"/>
    <property type="molecule type" value="Genomic_DNA"/>
</dbReference>
<reference evidence="12 13" key="1">
    <citation type="submission" date="2016-11" db="EMBL/GenBank/DDBJ databases">
        <authorList>
            <person name="Jaros S."/>
            <person name="Januszkiewicz K."/>
            <person name="Wedrychowicz H."/>
        </authorList>
    </citation>
    <scope>NUCLEOTIDE SEQUENCE [LARGE SCALE GENOMIC DNA]</scope>
    <source>
        <strain evidence="12 13">DSM 2631</strain>
    </source>
</reference>
<comment type="function">
    <text evidence="8">The phosphoenolpyruvate-dependent sugar phosphotransferase system (sugar PTS), a major carbohydrate active transport system, catalyzes the phosphorylation of incoming sugar substrates concomitantly with their translocation across the cell membrane. The enzyme II UlaABC PTS system is involved in ascorbate transport.</text>
</comment>
<accession>A0A1M4SIU5</accession>
<dbReference type="Gene3D" id="3.40.930.10">
    <property type="entry name" value="Mannitol-specific EII, Chain A"/>
    <property type="match status" value="1"/>
</dbReference>
<evidence type="ECO:0000313" key="13">
    <source>
        <dbReference type="Proteomes" id="UP000184035"/>
    </source>
</evidence>
<dbReference type="AlphaFoldDB" id="A0A1M4SIU5"/>
<evidence type="ECO:0000256" key="4">
    <source>
        <dbReference type="ARBA" id="ARBA00022553"/>
    </source>
</evidence>
<keyword evidence="13" id="KW-1185">Reference proteome</keyword>
<keyword evidence="2" id="KW-0813">Transport</keyword>
<dbReference type="InterPro" id="IPR016152">
    <property type="entry name" value="PTrfase/Anion_transptr"/>
</dbReference>
<keyword evidence="3" id="KW-0963">Cytoplasm</keyword>
<dbReference type="SUPFAM" id="SSF55804">
    <property type="entry name" value="Phoshotransferase/anion transport protein"/>
    <property type="match status" value="1"/>
</dbReference>
<dbReference type="GO" id="GO:0009401">
    <property type="term" value="P:phosphoenolpyruvate-dependent sugar phosphotransferase system"/>
    <property type="evidence" value="ECO:0007669"/>
    <property type="project" value="UniProtKB-KW"/>
</dbReference>
<gene>
    <name evidence="12" type="ORF">SAMN05443638_10146</name>
</gene>
<protein>
    <recommendedName>
        <fullName evidence="9">Ascorbate-specific PTS system EIIA component</fullName>
    </recommendedName>
    <alternativeName>
        <fullName evidence="10">Ascorbate-specific phosphotransferase enzyme IIA component</fullName>
    </alternativeName>
</protein>
<feature type="domain" description="PTS EIIA type-2" evidence="11">
    <location>
        <begin position="3"/>
        <end position="146"/>
    </location>
</feature>
<evidence type="ECO:0000256" key="6">
    <source>
        <dbReference type="ARBA" id="ARBA00022683"/>
    </source>
</evidence>
<evidence type="ECO:0000256" key="7">
    <source>
        <dbReference type="ARBA" id="ARBA00022777"/>
    </source>
</evidence>
<evidence type="ECO:0000256" key="2">
    <source>
        <dbReference type="ARBA" id="ARBA00022448"/>
    </source>
</evidence>
<dbReference type="InterPro" id="IPR002178">
    <property type="entry name" value="PTS_EIIA_type-2_dom"/>
</dbReference>
<dbReference type="OrthoDB" id="369398at2"/>
<dbReference type="PROSITE" id="PS51094">
    <property type="entry name" value="PTS_EIIA_TYPE_2"/>
    <property type="match status" value="1"/>
</dbReference>
<dbReference type="CDD" id="cd00211">
    <property type="entry name" value="PTS_IIA_fru"/>
    <property type="match status" value="1"/>
</dbReference>
<evidence type="ECO:0000256" key="3">
    <source>
        <dbReference type="ARBA" id="ARBA00022490"/>
    </source>
</evidence>
<sequence>MLGDITLESIKVNVLCENWEDAIKKGCKLLENKGYVEPEYEYAIIKSLKNIGPYMVIAPNIVLSHGRPEDGVNKTAVSFLTLKKPIDFGSEQNDPVKLVITLAAKDNKSHIGVLGEIVDLLRNKEDLQKIMNSKTEKEVLNILTKYS</sequence>
<dbReference type="Proteomes" id="UP000184035">
    <property type="component" value="Unassembled WGS sequence"/>
</dbReference>
<dbReference type="PANTHER" id="PTHR36203:SF1">
    <property type="entry name" value="ASCORBATE-SPECIFIC PTS SYSTEM EIIA COMPONENT"/>
    <property type="match status" value="1"/>
</dbReference>
<name>A0A1M4SIU5_9CLOT</name>
<dbReference type="Pfam" id="PF00359">
    <property type="entry name" value="PTS_EIIA_2"/>
    <property type="match status" value="1"/>
</dbReference>
<comment type="subcellular location">
    <subcellularLocation>
        <location evidence="1">Cytoplasm</location>
    </subcellularLocation>
</comment>
<keyword evidence="5" id="KW-0808">Transferase</keyword>
<dbReference type="STRING" id="1533.SAMN05443638_10146"/>
<evidence type="ECO:0000256" key="9">
    <source>
        <dbReference type="ARBA" id="ARBA00041175"/>
    </source>
</evidence>
<dbReference type="GO" id="GO:0016301">
    <property type="term" value="F:kinase activity"/>
    <property type="evidence" value="ECO:0007669"/>
    <property type="project" value="UniProtKB-KW"/>
</dbReference>
<evidence type="ECO:0000313" key="12">
    <source>
        <dbReference type="EMBL" id="SHE32131.1"/>
    </source>
</evidence>
<keyword evidence="4" id="KW-0597">Phosphoprotein</keyword>
<evidence type="ECO:0000256" key="8">
    <source>
        <dbReference type="ARBA" id="ARBA00037387"/>
    </source>
</evidence>
<evidence type="ECO:0000256" key="10">
    <source>
        <dbReference type="ARBA" id="ARBA00042072"/>
    </source>
</evidence>
<keyword evidence="6" id="KW-0598">Phosphotransferase system</keyword>